<evidence type="ECO:0000256" key="2">
    <source>
        <dbReference type="ARBA" id="ARBA00006374"/>
    </source>
</evidence>
<dbReference type="GO" id="GO:0005634">
    <property type="term" value="C:nucleus"/>
    <property type="evidence" value="ECO:0007669"/>
    <property type="project" value="UniProtKB-SubCell"/>
</dbReference>
<dbReference type="AlphaFoldDB" id="A0A6S8W4W6"/>
<feature type="region of interest" description="Disordered" evidence="5">
    <location>
        <begin position="174"/>
        <end position="237"/>
    </location>
</feature>
<gene>
    <name evidence="6" type="ORF">CDEB00056_LOCUS13952</name>
    <name evidence="7" type="ORF">CDEB00056_LOCUS13953</name>
</gene>
<feature type="compositionally biased region" description="Acidic residues" evidence="5">
    <location>
        <begin position="185"/>
        <end position="201"/>
    </location>
</feature>
<feature type="compositionally biased region" description="Polar residues" evidence="5">
    <location>
        <begin position="26"/>
        <end position="37"/>
    </location>
</feature>
<dbReference type="InterPro" id="IPR010301">
    <property type="entry name" value="RRP1"/>
</dbReference>
<dbReference type="EMBL" id="HBIO01018182">
    <property type="protein sequence ID" value="CAE0469100.1"/>
    <property type="molecule type" value="Transcribed_RNA"/>
</dbReference>
<evidence type="ECO:0000256" key="3">
    <source>
        <dbReference type="ARBA" id="ARBA00022552"/>
    </source>
</evidence>
<dbReference type="Pfam" id="PF05997">
    <property type="entry name" value="Nop52"/>
    <property type="match status" value="1"/>
</dbReference>
<feature type="compositionally biased region" description="Basic residues" evidence="5">
    <location>
        <begin position="498"/>
        <end position="512"/>
    </location>
</feature>
<protein>
    <submittedName>
        <fullName evidence="6">Uncharacterized protein</fullName>
    </submittedName>
</protein>
<keyword evidence="4" id="KW-0539">Nucleus</keyword>
<reference evidence="6" key="1">
    <citation type="submission" date="2021-01" db="EMBL/GenBank/DDBJ databases">
        <authorList>
            <person name="Corre E."/>
            <person name="Pelletier E."/>
            <person name="Niang G."/>
            <person name="Scheremetjew M."/>
            <person name="Finn R."/>
            <person name="Kale V."/>
            <person name="Holt S."/>
            <person name="Cochrane G."/>
            <person name="Meng A."/>
            <person name="Brown T."/>
            <person name="Cohen L."/>
        </authorList>
    </citation>
    <scope>NUCLEOTIDE SEQUENCE</scope>
    <source>
        <strain evidence="6">MM31A-1</strain>
    </source>
</reference>
<organism evidence="6">
    <name type="scientific">Chaetoceros debilis</name>
    <dbReference type="NCBI Taxonomy" id="122233"/>
    <lineage>
        <taxon>Eukaryota</taxon>
        <taxon>Sar</taxon>
        <taxon>Stramenopiles</taxon>
        <taxon>Ochrophyta</taxon>
        <taxon>Bacillariophyta</taxon>
        <taxon>Coscinodiscophyceae</taxon>
        <taxon>Chaetocerotophycidae</taxon>
        <taxon>Chaetocerotales</taxon>
        <taxon>Chaetocerotaceae</taxon>
        <taxon>Chaetoceros</taxon>
    </lineage>
</organism>
<proteinExistence type="inferred from homology"/>
<evidence type="ECO:0000313" key="7">
    <source>
        <dbReference type="EMBL" id="CAE0469100.1"/>
    </source>
</evidence>
<feature type="compositionally biased region" description="Basic residues" evidence="5">
    <location>
        <begin position="533"/>
        <end position="543"/>
    </location>
</feature>
<evidence type="ECO:0000313" key="6">
    <source>
        <dbReference type="EMBL" id="CAE0469099.1"/>
    </source>
</evidence>
<dbReference type="EMBL" id="HBIO01018181">
    <property type="protein sequence ID" value="CAE0469099.1"/>
    <property type="molecule type" value="Transcribed_RNA"/>
</dbReference>
<dbReference type="PANTHER" id="PTHR13026">
    <property type="entry name" value="NNP-1 PROTEIN NOVEL NUCLEAR PROTEIN 1 NOP52"/>
    <property type="match status" value="1"/>
</dbReference>
<evidence type="ECO:0000256" key="5">
    <source>
        <dbReference type="SAM" id="MobiDB-lite"/>
    </source>
</evidence>
<name>A0A6S8W4W6_9STRA</name>
<dbReference type="GO" id="GO:0006364">
    <property type="term" value="P:rRNA processing"/>
    <property type="evidence" value="ECO:0007669"/>
    <property type="project" value="UniProtKB-KW"/>
</dbReference>
<feature type="compositionally biased region" description="Acidic residues" evidence="5">
    <location>
        <begin position="456"/>
        <end position="479"/>
    </location>
</feature>
<keyword evidence="3" id="KW-0698">rRNA processing</keyword>
<feature type="compositionally biased region" description="Acidic residues" evidence="5">
    <location>
        <begin position="209"/>
        <end position="227"/>
    </location>
</feature>
<sequence>MTAADLKNSSTKEKVISKRARRKKGSNPSTTWQQQPRIKTMADRDKAYLRNAGFKKSSAPKGVIDPNKDFVNSPEYKFGRLLASPNSRTRHATILKLKEYLKARTDPIKDDGGLSTLDLMKLWKGMWHTLYLCDGVAVQEEVSKCLAELMWAVGGTAEEDEYAGRLYLEMVEENEGNGETVPAGESDEEVEDDEEVDDDDDIKIISMDSGDEEDVEEEEMDEDDEESGNPAHDEETKHCRGAHLSALYVRTYLRTLTREWSNMDKYRIDKFYTLTRLILREIYRYCASRHWNLGIIRLFNDAIFEEVLRTSMFGNGVRYHLLDICMEELARVNSESATGLALTEATFLDCMEPFFAMAQRCDQKLVHNRAMEKVLLRFLEDFSVVSDNFNPVEEGDEDGEAKRKLVMGQVHVGTVGQFIFELASDIETFDQYRPQLYDMHKTYMKRIKSVDRDVDMTEDDEDPNIEQDIEEEEGVEGIDVEQSHNDEEEEKHEEVKSKKSKKKTKKSKKKKDNKPTEEEETEINVNESSKNDGKKKKKKKKRKSVDSNSTALSEEEEQIITITKKDQKAAAKAVARAARVAKAKATESHDSDTGEENCKKVKFRSMNTSKSYKASMKDLKKVDTKIILEKTPEKGILLKKEKKRRRKGSN</sequence>
<evidence type="ECO:0000256" key="4">
    <source>
        <dbReference type="ARBA" id="ARBA00023242"/>
    </source>
</evidence>
<dbReference type="GO" id="GO:0030688">
    <property type="term" value="C:preribosome, small subunit precursor"/>
    <property type="evidence" value="ECO:0007669"/>
    <property type="project" value="InterPro"/>
</dbReference>
<comment type="subcellular location">
    <subcellularLocation>
        <location evidence="1">Nucleus</location>
    </subcellularLocation>
</comment>
<feature type="region of interest" description="Disordered" evidence="5">
    <location>
        <begin position="1"/>
        <end position="40"/>
    </location>
</feature>
<feature type="region of interest" description="Disordered" evidence="5">
    <location>
        <begin position="453"/>
        <end position="559"/>
    </location>
</feature>
<dbReference type="PANTHER" id="PTHR13026:SF0">
    <property type="entry name" value="RIBOSOMAL RNA PROCESSING 1B"/>
    <property type="match status" value="1"/>
</dbReference>
<evidence type="ECO:0000256" key="1">
    <source>
        <dbReference type="ARBA" id="ARBA00004123"/>
    </source>
</evidence>
<comment type="similarity">
    <text evidence="2">Belongs to the RRP1 family.</text>
</comment>
<accession>A0A6S8W4W6</accession>